<comment type="subcellular location">
    <subcellularLocation>
        <location evidence="1">Cell membrane</location>
    </subcellularLocation>
</comment>
<evidence type="ECO:0000256" key="2">
    <source>
        <dbReference type="ARBA" id="ARBA00022475"/>
    </source>
</evidence>
<evidence type="ECO:0000259" key="6">
    <source>
        <dbReference type="PROSITE" id="PS51831"/>
    </source>
</evidence>
<organism evidence="8 9">
    <name type="scientific">Paenibacillus pectinilyticus</name>
    <dbReference type="NCBI Taxonomy" id="512399"/>
    <lineage>
        <taxon>Bacteria</taxon>
        <taxon>Bacillati</taxon>
        <taxon>Bacillota</taxon>
        <taxon>Bacilli</taxon>
        <taxon>Bacillales</taxon>
        <taxon>Paenibacillaceae</taxon>
        <taxon>Paenibacillus</taxon>
    </lineage>
</organism>
<evidence type="ECO:0000256" key="4">
    <source>
        <dbReference type="SAM" id="Phobius"/>
    </source>
</evidence>
<dbReference type="GO" id="GO:0007165">
    <property type="term" value="P:signal transduction"/>
    <property type="evidence" value="ECO:0007669"/>
    <property type="project" value="InterPro"/>
</dbReference>
<dbReference type="Pfam" id="PF00672">
    <property type="entry name" value="HAMP"/>
    <property type="match status" value="1"/>
</dbReference>
<proteinExistence type="predicted"/>
<dbReference type="OrthoDB" id="9759601at2"/>
<dbReference type="SUPFAM" id="SSF109604">
    <property type="entry name" value="HD-domain/PDEase-like"/>
    <property type="match status" value="1"/>
</dbReference>
<feature type="transmembrane region" description="Helical" evidence="4">
    <location>
        <begin position="43"/>
        <end position="64"/>
    </location>
</feature>
<dbReference type="GO" id="GO:0005886">
    <property type="term" value="C:plasma membrane"/>
    <property type="evidence" value="ECO:0007669"/>
    <property type="project" value="UniProtKB-SubCell"/>
</dbReference>
<evidence type="ECO:0000256" key="1">
    <source>
        <dbReference type="ARBA" id="ARBA00004236"/>
    </source>
</evidence>
<dbReference type="SMART" id="SM00304">
    <property type="entry name" value="HAMP"/>
    <property type="match status" value="1"/>
</dbReference>
<evidence type="ECO:0000313" key="9">
    <source>
        <dbReference type="Proteomes" id="UP000093309"/>
    </source>
</evidence>
<dbReference type="CDD" id="cd00077">
    <property type="entry name" value="HDc"/>
    <property type="match status" value="1"/>
</dbReference>
<dbReference type="InterPro" id="IPR003607">
    <property type="entry name" value="HD/PDEase_dom"/>
</dbReference>
<dbReference type="Pfam" id="PF13487">
    <property type="entry name" value="HD_5"/>
    <property type="match status" value="1"/>
</dbReference>
<feature type="transmembrane region" description="Helical" evidence="4">
    <location>
        <begin position="108"/>
        <end position="128"/>
    </location>
</feature>
<gene>
    <name evidence="8" type="ORF">A8709_09950</name>
</gene>
<keyword evidence="9" id="KW-1185">Reference proteome</keyword>
<dbReference type="Gene3D" id="1.10.3210.10">
    <property type="entry name" value="Hypothetical protein af1432"/>
    <property type="match status" value="1"/>
</dbReference>
<sequence length="496" mass="55319">MQIYRKFLRDLLRNYIMGSGIAVLVVGGVIISTTLSISNTELFRLFFILVSSLCVMMLAEFMMFRRHIRPIRDMLRETQPALATIRAAYLQTHRFPALSVMRIMGPHFLGLSIPAVAMASIGIARGWLSLPAYYIGLAGVGAILIASMHALLEFFTTVQAIQPMLIHIRELGKRMYGEDVSLDGRVIVSIQRKFQLSAFLIGTMPLFLFSLATQIRLSSSEASSSLTVDYWKWAAIILLLGVGFSSLGARMLARDIQQPIEDLHRVMKEVQSGDLKVRASDLYSDEFSRLIAGFNHMVKGLDAREKMNNQLLQSYYTTLAAALDARDAYTAGHSTRVAKYSLMIGRAVNLNEQELDWLNKTALLHDIGKIGVRDAVLLKDGRLTDEEFEQIKRHPDLGESILKQIEPAEAMAPLLPGVRSHHERYDGAGYPDGLKGQDIPLNGRIIAVADAFDAMTSDRPYRKGMPVEKAIAILAEGKGTQWDPRFVQGFIDAFKI</sequence>
<evidence type="ECO:0000259" key="7">
    <source>
        <dbReference type="PROSITE" id="PS51832"/>
    </source>
</evidence>
<evidence type="ECO:0000259" key="5">
    <source>
        <dbReference type="PROSITE" id="PS50885"/>
    </source>
</evidence>
<dbReference type="SUPFAM" id="SSF158472">
    <property type="entry name" value="HAMP domain-like"/>
    <property type="match status" value="1"/>
</dbReference>
<feature type="transmembrane region" description="Helical" evidence="4">
    <location>
        <begin position="233"/>
        <end position="253"/>
    </location>
</feature>
<dbReference type="SMART" id="SM00471">
    <property type="entry name" value="HDc"/>
    <property type="match status" value="1"/>
</dbReference>
<dbReference type="CDD" id="cd06225">
    <property type="entry name" value="HAMP"/>
    <property type="match status" value="1"/>
</dbReference>
<keyword evidence="4" id="KW-0812">Transmembrane</keyword>
<dbReference type="PANTHER" id="PTHR43155">
    <property type="entry name" value="CYCLIC DI-GMP PHOSPHODIESTERASE PA4108-RELATED"/>
    <property type="match status" value="1"/>
</dbReference>
<feature type="transmembrane region" description="Helical" evidence="4">
    <location>
        <begin position="134"/>
        <end position="155"/>
    </location>
</feature>
<dbReference type="InterPro" id="IPR003660">
    <property type="entry name" value="HAMP_dom"/>
</dbReference>
<comment type="caution">
    <text evidence="8">The sequence shown here is derived from an EMBL/GenBank/DDBJ whole genome shotgun (WGS) entry which is preliminary data.</text>
</comment>
<feature type="transmembrane region" description="Helical" evidence="4">
    <location>
        <begin position="12"/>
        <end position="37"/>
    </location>
</feature>
<keyword evidence="4" id="KW-1133">Transmembrane helix</keyword>
<dbReference type="InterPro" id="IPR037522">
    <property type="entry name" value="HD_GYP_dom"/>
</dbReference>
<feature type="domain" description="HAMP" evidence="5">
    <location>
        <begin position="254"/>
        <end position="306"/>
    </location>
</feature>
<dbReference type="STRING" id="512399.A8709_09950"/>
<accession>A0A1C1A5U9</accession>
<dbReference type="RefSeq" id="WP_065851440.1">
    <property type="nucleotide sequence ID" value="NZ_LYPC01000012.1"/>
</dbReference>
<evidence type="ECO:0000313" key="8">
    <source>
        <dbReference type="EMBL" id="OCT15936.1"/>
    </source>
</evidence>
<feature type="domain" description="HD-GYP" evidence="7">
    <location>
        <begin position="308"/>
        <end position="496"/>
    </location>
</feature>
<dbReference type="Gene3D" id="6.10.340.10">
    <property type="match status" value="1"/>
</dbReference>
<evidence type="ECO:0008006" key="10">
    <source>
        <dbReference type="Google" id="ProtNLM"/>
    </source>
</evidence>
<feature type="domain" description="HD" evidence="6">
    <location>
        <begin position="330"/>
        <end position="455"/>
    </location>
</feature>
<keyword evidence="3 4" id="KW-0472">Membrane</keyword>
<protein>
    <recommendedName>
        <fullName evidence="10">Chemotaxis protein CheY</fullName>
    </recommendedName>
</protein>
<name>A0A1C1A5U9_9BACL</name>
<reference evidence="9" key="1">
    <citation type="submission" date="2016-05" db="EMBL/GenBank/DDBJ databases">
        <title>Paenibacillus oryzae. sp. nov., isolated from the rice root.</title>
        <authorList>
            <person name="Zhang J."/>
            <person name="Zhang X."/>
        </authorList>
    </citation>
    <scope>NUCLEOTIDE SEQUENCE [LARGE SCALE GENOMIC DNA]</scope>
    <source>
        <strain evidence="9">KCTC13222</strain>
    </source>
</reference>
<evidence type="ECO:0000256" key="3">
    <source>
        <dbReference type="ARBA" id="ARBA00023136"/>
    </source>
</evidence>
<keyword evidence="2" id="KW-1003">Cell membrane</keyword>
<feature type="transmembrane region" description="Helical" evidence="4">
    <location>
        <begin position="194"/>
        <end position="213"/>
    </location>
</feature>
<dbReference type="AlphaFoldDB" id="A0A1C1A5U9"/>
<dbReference type="PANTHER" id="PTHR43155:SF2">
    <property type="entry name" value="CYCLIC DI-GMP PHOSPHODIESTERASE PA4108"/>
    <property type="match status" value="1"/>
</dbReference>
<dbReference type="Proteomes" id="UP000093309">
    <property type="component" value="Unassembled WGS sequence"/>
</dbReference>
<dbReference type="PROSITE" id="PS51832">
    <property type="entry name" value="HD_GYP"/>
    <property type="match status" value="1"/>
</dbReference>
<dbReference type="PROSITE" id="PS51831">
    <property type="entry name" value="HD"/>
    <property type="match status" value="1"/>
</dbReference>
<dbReference type="PROSITE" id="PS50885">
    <property type="entry name" value="HAMP"/>
    <property type="match status" value="1"/>
</dbReference>
<dbReference type="InterPro" id="IPR006674">
    <property type="entry name" value="HD_domain"/>
</dbReference>
<dbReference type="EMBL" id="LYPC01000012">
    <property type="protein sequence ID" value="OCT15936.1"/>
    <property type="molecule type" value="Genomic_DNA"/>
</dbReference>